<keyword evidence="2" id="KW-0805">Transcription regulation</keyword>
<protein>
    <recommendedName>
        <fullName evidence="8">AP2/ERF domain-containing protein</fullName>
    </recommendedName>
</protein>
<keyword evidence="5" id="KW-0539">Nucleus</keyword>
<feature type="domain" description="AP2/ERF" evidence="8">
    <location>
        <begin position="19"/>
        <end position="76"/>
    </location>
</feature>
<comment type="similarity">
    <text evidence="6">Belongs to the AP2/ERF transcription factor family. ERF subfamily.</text>
</comment>
<sequence>MIGGGGGTANLHQAEQVAHFCGVRKRPWGRFAAEIRDPWKKTRMWLGTFDTAEEAARAYNSAARALRGTKAKTNFASPPHGGDDQSMTSESSTMESQSTCPMNGFDLNICAAQDPFVVDDGPYPYKSSVMAGWSCIEEGLTCALSSKRPAATPIQVLFEEAGHLAESKHQKSVKKPLALNPSEKLSTRACHSDCDSSSSVILNFEAACAAPLTPYDAEPAVRRTTLPFLLNLNQPPCGLEHQPLAVDTDLCLS</sequence>
<dbReference type="FunFam" id="3.30.730.10:FF:000005">
    <property type="entry name" value="ethylene-responsive transcription factor RAP2-11"/>
    <property type="match status" value="1"/>
</dbReference>
<evidence type="ECO:0000313" key="10">
    <source>
        <dbReference type="Proteomes" id="UP000822688"/>
    </source>
</evidence>
<reference evidence="9" key="1">
    <citation type="submission" date="2020-06" db="EMBL/GenBank/DDBJ databases">
        <title>WGS assembly of Ceratodon purpureus strain R40.</title>
        <authorList>
            <person name="Carey S.B."/>
            <person name="Jenkins J."/>
            <person name="Shu S."/>
            <person name="Lovell J.T."/>
            <person name="Sreedasyam A."/>
            <person name="Maumus F."/>
            <person name="Tiley G.P."/>
            <person name="Fernandez-Pozo N."/>
            <person name="Barry K."/>
            <person name="Chen C."/>
            <person name="Wang M."/>
            <person name="Lipzen A."/>
            <person name="Daum C."/>
            <person name="Saski C.A."/>
            <person name="Payton A.C."/>
            <person name="Mcbreen J.C."/>
            <person name="Conrad R.E."/>
            <person name="Kollar L.M."/>
            <person name="Olsson S."/>
            <person name="Huttunen S."/>
            <person name="Landis J.B."/>
            <person name="Wickett N.J."/>
            <person name="Johnson M.G."/>
            <person name="Rensing S.A."/>
            <person name="Grimwood J."/>
            <person name="Schmutz J."/>
            <person name="Mcdaniel S.F."/>
        </authorList>
    </citation>
    <scope>NUCLEOTIDE SEQUENCE</scope>
    <source>
        <strain evidence="9">R40</strain>
    </source>
</reference>
<dbReference type="Gene3D" id="3.30.730.10">
    <property type="entry name" value="AP2/ERF domain"/>
    <property type="match status" value="1"/>
</dbReference>
<comment type="subcellular location">
    <subcellularLocation>
        <location evidence="1">Nucleus</location>
    </subcellularLocation>
</comment>
<proteinExistence type="inferred from homology"/>
<gene>
    <name evidence="9" type="ORF">KC19_VG298400</name>
</gene>
<evidence type="ECO:0000313" key="9">
    <source>
        <dbReference type="EMBL" id="KAG0574867.1"/>
    </source>
</evidence>
<name>A0A8T0HVR1_CERPU</name>
<keyword evidence="10" id="KW-1185">Reference proteome</keyword>
<evidence type="ECO:0000256" key="6">
    <source>
        <dbReference type="ARBA" id="ARBA00024343"/>
    </source>
</evidence>
<dbReference type="Pfam" id="PF00847">
    <property type="entry name" value="AP2"/>
    <property type="match status" value="1"/>
</dbReference>
<dbReference type="InterPro" id="IPR001471">
    <property type="entry name" value="AP2/ERF_dom"/>
</dbReference>
<evidence type="ECO:0000256" key="7">
    <source>
        <dbReference type="SAM" id="MobiDB-lite"/>
    </source>
</evidence>
<dbReference type="EMBL" id="CM026426">
    <property type="protein sequence ID" value="KAG0574867.1"/>
    <property type="molecule type" value="Genomic_DNA"/>
</dbReference>
<dbReference type="PROSITE" id="PS51032">
    <property type="entry name" value="AP2_ERF"/>
    <property type="match status" value="1"/>
</dbReference>
<dbReference type="GO" id="GO:0005634">
    <property type="term" value="C:nucleus"/>
    <property type="evidence" value="ECO:0007669"/>
    <property type="project" value="UniProtKB-SubCell"/>
</dbReference>
<evidence type="ECO:0000259" key="8">
    <source>
        <dbReference type="PROSITE" id="PS51032"/>
    </source>
</evidence>
<evidence type="ECO:0000256" key="2">
    <source>
        <dbReference type="ARBA" id="ARBA00023015"/>
    </source>
</evidence>
<evidence type="ECO:0000256" key="3">
    <source>
        <dbReference type="ARBA" id="ARBA00023125"/>
    </source>
</evidence>
<comment type="caution">
    <text evidence="9">The sequence shown here is derived from an EMBL/GenBank/DDBJ whole genome shotgun (WGS) entry which is preliminary data.</text>
</comment>
<dbReference type="CDD" id="cd00018">
    <property type="entry name" value="AP2"/>
    <property type="match status" value="1"/>
</dbReference>
<dbReference type="PANTHER" id="PTHR31677:SF157">
    <property type="entry name" value="AP2_ERF DOMAIN-CONTAINING PROTEIN"/>
    <property type="match status" value="1"/>
</dbReference>
<feature type="region of interest" description="Disordered" evidence="7">
    <location>
        <begin position="70"/>
        <end position="97"/>
    </location>
</feature>
<dbReference type="SMART" id="SM00380">
    <property type="entry name" value="AP2"/>
    <property type="match status" value="1"/>
</dbReference>
<keyword evidence="4" id="KW-0804">Transcription</keyword>
<evidence type="ECO:0000256" key="1">
    <source>
        <dbReference type="ARBA" id="ARBA00004123"/>
    </source>
</evidence>
<evidence type="ECO:0000256" key="4">
    <source>
        <dbReference type="ARBA" id="ARBA00023163"/>
    </source>
</evidence>
<dbReference type="GO" id="GO:0003700">
    <property type="term" value="F:DNA-binding transcription factor activity"/>
    <property type="evidence" value="ECO:0007669"/>
    <property type="project" value="InterPro"/>
</dbReference>
<organism evidence="9 10">
    <name type="scientific">Ceratodon purpureus</name>
    <name type="common">Fire moss</name>
    <name type="synonym">Dicranum purpureum</name>
    <dbReference type="NCBI Taxonomy" id="3225"/>
    <lineage>
        <taxon>Eukaryota</taxon>
        <taxon>Viridiplantae</taxon>
        <taxon>Streptophyta</taxon>
        <taxon>Embryophyta</taxon>
        <taxon>Bryophyta</taxon>
        <taxon>Bryophytina</taxon>
        <taxon>Bryopsida</taxon>
        <taxon>Dicranidae</taxon>
        <taxon>Pseudoditrichales</taxon>
        <taxon>Ditrichaceae</taxon>
        <taxon>Ceratodon</taxon>
    </lineage>
</organism>
<dbReference type="InterPro" id="IPR016177">
    <property type="entry name" value="DNA-bd_dom_sf"/>
</dbReference>
<dbReference type="InterPro" id="IPR036955">
    <property type="entry name" value="AP2/ERF_dom_sf"/>
</dbReference>
<dbReference type="PANTHER" id="PTHR31677">
    <property type="entry name" value="AP2 DOMAIN CLASS TRANSCRIPTION FACTOR"/>
    <property type="match status" value="1"/>
</dbReference>
<dbReference type="GO" id="GO:0003677">
    <property type="term" value="F:DNA binding"/>
    <property type="evidence" value="ECO:0007669"/>
    <property type="project" value="UniProtKB-KW"/>
</dbReference>
<evidence type="ECO:0000256" key="5">
    <source>
        <dbReference type="ARBA" id="ARBA00023242"/>
    </source>
</evidence>
<dbReference type="Proteomes" id="UP000822688">
    <property type="component" value="Chromosome V"/>
</dbReference>
<feature type="compositionally biased region" description="Low complexity" evidence="7">
    <location>
        <begin position="84"/>
        <end position="97"/>
    </location>
</feature>
<dbReference type="AlphaFoldDB" id="A0A8T0HVR1"/>
<dbReference type="SUPFAM" id="SSF54171">
    <property type="entry name" value="DNA-binding domain"/>
    <property type="match status" value="1"/>
</dbReference>
<accession>A0A8T0HVR1</accession>
<dbReference type="PRINTS" id="PR00367">
    <property type="entry name" value="ETHRSPELEMNT"/>
</dbReference>
<keyword evidence="3" id="KW-0238">DNA-binding</keyword>